<name>A0ABX0VT37_9ENTR</name>
<reference evidence="1 2" key="1">
    <citation type="journal article" date="2020" name="Microorganisms">
        <title>Polyphasic Characterisation of Cedecea colo sp. nov., a New Enteric Bacterium Isolated from the Koala Hindgut.</title>
        <authorList>
            <person name="Boath J.M."/>
            <person name="Dakhal S."/>
            <person name="Van T.T.H."/>
            <person name="Moore R.J."/>
            <person name="Dekiwadia C."/>
            <person name="Macreadie I.G."/>
        </authorList>
    </citation>
    <scope>NUCLEOTIDE SEQUENCE [LARGE SCALE GENOMIC DNA]</scope>
    <source>
        <strain evidence="1 2">ZA</strain>
    </source>
</reference>
<proteinExistence type="predicted"/>
<sequence length="48" mass="5486">MATDERGNYARKIFPKKHPVGKISRNESSRIILIYGCRLNGRQGKRLG</sequence>
<dbReference type="EMBL" id="SOYS01000010">
    <property type="protein sequence ID" value="NIY49346.1"/>
    <property type="molecule type" value="Genomic_DNA"/>
</dbReference>
<evidence type="ECO:0000313" key="2">
    <source>
        <dbReference type="Proteomes" id="UP000697927"/>
    </source>
</evidence>
<keyword evidence="2" id="KW-1185">Reference proteome</keyword>
<organism evidence="1 2">
    <name type="scientific">Cedecea colo</name>
    <dbReference type="NCBI Taxonomy" id="2552946"/>
    <lineage>
        <taxon>Bacteria</taxon>
        <taxon>Pseudomonadati</taxon>
        <taxon>Pseudomonadota</taxon>
        <taxon>Gammaproteobacteria</taxon>
        <taxon>Enterobacterales</taxon>
        <taxon>Enterobacteriaceae</taxon>
        <taxon>Cedecea</taxon>
    </lineage>
</organism>
<comment type="caution">
    <text evidence="1">The sequence shown here is derived from an EMBL/GenBank/DDBJ whole genome shotgun (WGS) entry which is preliminary data.</text>
</comment>
<evidence type="ECO:0000313" key="1">
    <source>
        <dbReference type="EMBL" id="NIY49346.1"/>
    </source>
</evidence>
<gene>
    <name evidence="1" type="ORF">E2L00_18025</name>
</gene>
<dbReference type="Proteomes" id="UP000697927">
    <property type="component" value="Unassembled WGS sequence"/>
</dbReference>
<protein>
    <submittedName>
        <fullName evidence="1">Uncharacterized protein</fullName>
    </submittedName>
</protein>
<accession>A0ABX0VT37</accession>